<evidence type="ECO:0000313" key="4">
    <source>
        <dbReference type="Proteomes" id="UP000893823"/>
    </source>
</evidence>
<protein>
    <submittedName>
        <fullName evidence="2">Uncharacterized protein</fullName>
    </submittedName>
</protein>
<evidence type="ECO:0000313" key="3">
    <source>
        <dbReference type="Proteomes" id="UP000199482"/>
    </source>
</evidence>
<reference evidence="2" key="2">
    <citation type="submission" date="2016-10" db="EMBL/GenBank/DDBJ databases">
        <authorList>
            <person name="de Groot N.N."/>
        </authorList>
    </citation>
    <scope>NUCLEOTIDE SEQUENCE [LARGE SCALE GENOMIC DNA]</scope>
    <source>
        <strain evidence="2">CPCC 202695</strain>
    </source>
</reference>
<proteinExistence type="predicted"/>
<reference evidence="1" key="3">
    <citation type="submission" date="2022-06" db="EMBL/GenBank/DDBJ databases">
        <title>Genomic Encyclopedia of Type Strains, Phase III (KMG-III): the genomes of soil and plant-associated and newly described type strains.</title>
        <authorList>
            <person name="Whitman W."/>
        </authorList>
    </citation>
    <scope>NUCLEOTIDE SEQUENCE</scope>
    <source>
        <strain evidence="1">CPCC 202695</strain>
    </source>
</reference>
<organism evidence="2 3">
    <name type="scientific">Agromyces flavus</name>
    <dbReference type="NCBI Taxonomy" id="589382"/>
    <lineage>
        <taxon>Bacteria</taxon>
        <taxon>Bacillati</taxon>
        <taxon>Actinomycetota</taxon>
        <taxon>Actinomycetes</taxon>
        <taxon>Micrococcales</taxon>
        <taxon>Microbacteriaceae</taxon>
        <taxon>Agromyces</taxon>
    </lineage>
</organism>
<dbReference type="Proteomes" id="UP000199482">
    <property type="component" value="Chromosome I"/>
</dbReference>
<dbReference type="AlphaFoldDB" id="A0A1H1LLE8"/>
<dbReference type="EMBL" id="LT629755">
    <property type="protein sequence ID" value="SDR75341.1"/>
    <property type="molecule type" value="Genomic_DNA"/>
</dbReference>
<reference evidence="3" key="1">
    <citation type="submission" date="2016-10" db="EMBL/GenBank/DDBJ databases">
        <authorList>
            <person name="Varghese N."/>
            <person name="Submissions S."/>
        </authorList>
    </citation>
    <scope>NUCLEOTIDE SEQUENCE [LARGE SCALE GENOMIC DNA]</scope>
    <source>
        <strain evidence="3">CPCC 202695</strain>
    </source>
</reference>
<accession>A0A1H1LLE8</accession>
<dbReference type="RefSeq" id="WP_092668496.1">
    <property type="nucleotide sequence ID" value="NZ_BMDN01000005.1"/>
</dbReference>
<name>A0A1H1LLE8_9MICO</name>
<dbReference type="STRING" id="589382.SAMN04489721_0182"/>
<evidence type="ECO:0000313" key="1">
    <source>
        <dbReference type="EMBL" id="MCP2368553.1"/>
    </source>
</evidence>
<evidence type="ECO:0000313" key="2">
    <source>
        <dbReference type="EMBL" id="SDR75341.1"/>
    </source>
</evidence>
<dbReference type="EMBL" id="SODL02000005">
    <property type="protein sequence ID" value="MCP2368553.1"/>
    <property type="molecule type" value="Genomic_DNA"/>
</dbReference>
<keyword evidence="4" id="KW-1185">Reference proteome</keyword>
<sequence length="206" mass="22233">MSPSLRDELTGTARPPLPPFVLLLPRGWVSVEPTKAAFADLAARTSAVLRSVHRPDLDAQLRSMLERAGDEFLRRDPVRLIYPADVPADELFPLSITAVRLTAPGGGPLDPHVAALRRDRGARTLGDDGVVLRWEQEHAHRVAGGRLTVHSFDYLVAVPGTERREGLLVSAVIPSAAGGERLDDDTVRAAGVLSDAILSTFRWSAA</sequence>
<gene>
    <name evidence="1" type="ORF">BCL57_002729</name>
    <name evidence="2" type="ORF">SAMN04489721_0182</name>
</gene>
<dbReference type="Proteomes" id="UP000893823">
    <property type="component" value="Unassembled WGS sequence"/>
</dbReference>